<dbReference type="InterPro" id="IPR000504">
    <property type="entry name" value="RRM_dom"/>
</dbReference>
<organism evidence="3 4">
    <name type="scientific">Artemisia annua</name>
    <name type="common">Sweet wormwood</name>
    <dbReference type="NCBI Taxonomy" id="35608"/>
    <lineage>
        <taxon>Eukaryota</taxon>
        <taxon>Viridiplantae</taxon>
        <taxon>Streptophyta</taxon>
        <taxon>Embryophyta</taxon>
        <taxon>Tracheophyta</taxon>
        <taxon>Spermatophyta</taxon>
        <taxon>Magnoliopsida</taxon>
        <taxon>eudicotyledons</taxon>
        <taxon>Gunneridae</taxon>
        <taxon>Pentapetalae</taxon>
        <taxon>asterids</taxon>
        <taxon>campanulids</taxon>
        <taxon>Asterales</taxon>
        <taxon>Asteraceae</taxon>
        <taxon>Asteroideae</taxon>
        <taxon>Anthemideae</taxon>
        <taxon>Artemisiinae</taxon>
        <taxon>Artemisia</taxon>
    </lineage>
</organism>
<proteinExistence type="predicted"/>
<dbReference type="SUPFAM" id="SSF54928">
    <property type="entry name" value="RNA-binding domain, RBD"/>
    <property type="match status" value="1"/>
</dbReference>
<dbReference type="InterPro" id="IPR012677">
    <property type="entry name" value="Nucleotide-bd_a/b_plait_sf"/>
</dbReference>
<dbReference type="InterPro" id="IPR051847">
    <property type="entry name" value="RNA_proc/Spliceosome_comp"/>
</dbReference>
<name>A0A2U1MW93_ARTAN</name>
<protein>
    <recommendedName>
        <fullName evidence="2">RRM domain-containing protein</fullName>
    </recommendedName>
</protein>
<evidence type="ECO:0000313" key="4">
    <source>
        <dbReference type="Proteomes" id="UP000245207"/>
    </source>
</evidence>
<evidence type="ECO:0000313" key="3">
    <source>
        <dbReference type="EMBL" id="PWA65517.1"/>
    </source>
</evidence>
<reference evidence="3 4" key="1">
    <citation type="journal article" date="2018" name="Mol. Plant">
        <title>The genome of Artemisia annua provides insight into the evolution of Asteraceae family and artemisinin biosynthesis.</title>
        <authorList>
            <person name="Shen Q."/>
            <person name="Zhang L."/>
            <person name="Liao Z."/>
            <person name="Wang S."/>
            <person name="Yan T."/>
            <person name="Shi P."/>
            <person name="Liu M."/>
            <person name="Fu X."/>
            <person name="Pan Q."/>
            <person name="Wang Y."/>
            <person name="Lv Z."/>
            <person name="Lu X."/>
            <person name="Zhang F."/>
            <person name="Jiang W."/>
            <person name="Ma Y."/>
            <person name="Chen M."/>
            <person name="Hao X."/>
            <person name="Li L."/>
            <person name="Tang Y."/>
            <person name="Lv G."/>
            <person name="Zhou Y."/>
            <person name="Sun X."/>
            <person name="Brodelius P.E."/>
            <person name="Rose J.K.C."/>
            <person name="Tang K."/>
        </authorList>
    </citation>
    <scope>NUCLEOTIDE SEQUENCE [LARGE SCALE GENOMIC DNA]</scope>
    <source>
        <strain evidence="4">cv. Huhao1</strain>
        <tissue evidence="3">Leaf</tissue>
    </source>
</reference>
<dbReference type="GO" id="GO:0005686">
    <property type="term" value="C:U2 snRNP"/>
    <property type="evidence" value="ECO:0007669"/>
    <property type="project" value="TreeGrafter"/>
</dbReference>
<evidence type="ECO:0000256" key="1">
    <source>
        <dbReference type="ARBA" id="ARBA00022884"/>
    </source>
</evidence>
<comment type="caution">
    <text evidence="3">The sequence shown here is derived from an EMBL/GenBank/DDBJ whole genome shotgun (WGS) entry which is preliminary data.</text>
</comment>
<dbReference type="InterPro" id="IPR035979">
    <property type="entry name" value="RBD_domain_sf"/>
</dbReference>
<dbReference type="GO" id="GO:0000398">
    <property type="term" value="P:mRNA splicing, via spliceosome"/>
    <property type="evidence" value="ECO:0007669"/>
    <property type="project" value="TreeGrafter"/>
</dbReference>
<dbReference type="Pfam" id="PF00076">
    <property type="entry name" value="RRM_1"/>
    <property type="match status" value="1"/>
</dbReference>
<sequence>MVLMDRPPISVRVILYQVFESLWQLSKLRCNDELRMKIRYREIVDVNLVRDKGTGKSIGFAFVAYEDQRSTVLAVGQSLDPSDFIFT</sequence>
<evidence type="ECO:0000259" key="2">
    <source>
        <dbReference type="Pfam" id="PF00076"/>
    </source>
</evidence>
<dbReference type="EMBL" id="PKPP01004207">
    <property type="protein sequence ID" value="PWA65517.1"/>
    <property type="molecule type" value="Genomic_DNA"/>
</dbReference>
<dbReference type="GO" id="GO:0071011">
    <property type="term" value="C:precatalytic spliceosome"/>
    <property type="evidence" value="ECO:0007669"/>
    <property type="project" value="TreeGrafter"/>
</dbReference>
<dbReference type="GO" id="GO:0071013">
    <property type="term" value="C:catalytic step 2 spliceosome"/>
    <property type="evidence" value="ECO:0007669"/>
    <property type="project" value="TreeGrafter"/>
</dbReference>
<dbReference type="AlphaFoldDB" id="A0A2U1MW93"/>
<dbReference type="PANTHER" id="PTHR45880:SF1">
    <property type="entry name" value="RNA-BINDING MOTIF PROTEIN, X-LINKED 2"/>
    <property type="match status" value="1"/>
</dbReference>
<keyword evidence="4" id="KW-1185">Reference proteome</keyword>
<gene>
    <name evidence="3" type="ORF">CTI12_AA239990</name>
</gene>
<dbReference type="PANTHER" id="PTHR45880">
    <property type="entry name" value="RNA-BINDING MOTIF PROTEIN, X-LINKED 2"/>
    <property type="match status" value="1"/>
</dbReference>
<feature type="domain" description="RRM" evidence="2">
    <location>
        <begin position="42"/>
        <end position="75"/>
    </location>
</feature>
<dbReference type="STRING" id="35608.A0A2U1MW93"/>
<dbReference type="GO" id="GO:0003723">
    <property type="term" value="F:RNA binding"/>
    <property type="evidence" value="ECO:0007669"/>
    <property type="project" value="UniProtKB-KW"/>
</dbReference>
<keyword evidence="1" id="KW-0694">RNA-binding</keyword>
<dbReference type="Gene3D" id="3.30.70.330">
    <property type="match status" value="1"/>
</dbReference>
<accession>A0A2U1MW93</accession>
<dbReference type="OrthoDB" id="2573941at2759"/>
<dbReference type="Proteomes" id="UP000245207">
    <property type="component" value="Unassembled WGS sequence"/>
</dbReference>